<dbReference type="KEGG" id="rfs:C1I64_14975"/>
<dbReference type="AlphaFoldDB" id="A0A3T0T3L1"/>
<reference evidence="2 3" key="1">
    <citation type="submission" date="2018-03" db="EMBL/GenBank/DDBJ databases">
        <title>Bacteriophage NCPPB3778 and a type I-E CRISPR drive the evolution of the US Biological Select Agent, Rathayibacter toxicus.</title>
        <authorList>
            <person name="Davis E.W.II."/>
            <person name="Tabima J.F."/>
            <person name="Weisberg A.J."/>
            <person name="Dantas Lopes L."/>
            <person name="Wiseman M.S."/>
            <person name="Wiseman M.S."/>
            <person name="Pupko T."/>
            <person name="Belcher M.S."/>
            <person name="Sechler A.J."/>
            <person name="Tancos M.A."/>
            <person name="Schroeder B.K."/>
            <person name="Murray T.D."/>
            <person name="Luster D.G."/>
            <person name="Schneider W.L."/>
            <person name="Rogers E."/>
            <person name="Andreote F.D."/>
            <person name="Grunwald N.J."/>
            <person name="Putnam M.L."/>
            <person name="Chang J.H."/>
        </authorList>
    </citation>
    <scope>NUCLEOTIDE SEQUENCE [LARGE SCALE GENOMIC DNA]</scope>
    <source>
        <strain evidence="2 3">DSM 15932</strain>
    </source>
</reference>
<evidence type="ECO:0000256" key="1">
    <source>
        <dbReference type="SAM" id="MobiDB-lite"/>
    </source>
</evidence>
<proteinExistence type="predicted"/>
<dbReference type="EMBL" id="CP028137">
    <property type="protein sequence ID" value="AZZ53208.1"/>
    <property type="molecule type" value="Genomic_DNA"/>
</dbReference>
<dbReference type="Proteomes" id="UP000285317">
    <property type="component" value="Chromosome"/>
</dbReference>
<dbReference type="RefSeq" id="WP_123448042.1">
    <property type="nucleotide sequence ID" value="NZ_CP028137.1"/>
</dbReference>
<protein>
    <submittedName>
        <fullName evidence="2">Uncharacterized protein</fullName>
    </submittedName>
</protein>
<sequence>MTDTARAVAAPTLTGTGGSLRKDEPIAVRHAPDSASTDSQPVLGCRIDVSGRIFTVELEMAGVFLRQVRRTLRDGDSALVLLRHVDGIEMIPFTRATPFEVSDIVCPEGVEPAEARIAEGLRAR</sequence>
<feature type="region of interest" description="Disordered" evidence="1">
    <location>
        <begin position="1"/>
        <end position="24"/>
    </location>
</feature>
<organism evidence="2 3">
    <name type="scientific">Rathayibacter festucae DSM 15932</name>
    <dbReference type="NCBI Taxonomy" id="1328866"/>
    <lineage>
        <taxon>Bacteria</taxon>
        <taxon>Bacillati</taxon>
        <taxon>Actinomycetota</taxon>
        <taxon>Actinomycetes</taxon>
        <taxon>Micrococcales</taxon>
        <taxon>Microbacteriaceae</taxon>
        <taxon>Rathayibacter</taxon>
    </lineage>
</organism>
<accession>A0A3T0T3L1</accession>
<gene>
    <name evidence="2" type="ORF">C1I64_14975</name>
</gene>
<name>A0A3T0T3L1_9MICO</name>
<evidence type="ECO:0000313" key="3">
    <source>
        <dbReference type="Proteomes" id="UP000285317"/>
    </source>
</evidence>
<evidence type="ECO:0000313" key="2">
    <source>
        <dbReference type="EMBL" id="AZZ53208.1"/>
    </source>
</evidence>